<dbReference type="EMBL" id="WIGM01001136">
    <property type="protein sequence ID" value="KAF6804405.1"/>
    <property type="molecule type" value="Genomic_DNA"/>
</dbReference>
<comment type="caution">
    <text evidence="3">The sequence shown here is derived from an EMBL/GenBank/DDBJ whole genome shotgun (WGS) entry which is preliminary data.</text>
</comment>
<sequence>MKSFRVFGLVYGIVWHVHGFQPDPPSVPVPPAIQDHDDPHSNMQTGAPPAIPGIDPTSDPTSFSAFKPSGNISRTLSRPSVGIISLTNTQPAVPVTPIDLSTITAPGDGPTSALSSPESTEASETSWIQTITLGTPAPSLHPGLPLPTHSGTVYPIPATTMTSVPPDFSIQILTRPEWTTNTWMTTTASDGGQTILPVLVGCPGCGGNGIVLWNLPLIPNVSFKLPNLPNLPNLPQFSLPCIRLPFIPVGNCPGPVTENTDPLNDGNDGDDDNHSSAESTTTSTPSTTASSTESCTVTQTASNCVATCSHTTVNQVSTVTCFTTACLQTVTGCNVTGTTSTTTKQPCTTATTGSSPGRRDVDGDACPMMCPNWDFSETSESDGATF</sequence>
<dbReference type="OrthoDB" id="4851064at2759"/>
<evidence type="ECO:0000313" key="4">
    <source>
        <dbReference type="Proteomes" id="UP000639643"/>
    </source>
</evidence>
<accession>A0A8H6J1H1</accession>
<feature type="non-terminal residue" evidence="3">
    <location>
        <position position="386"/>
    </location>
</feature>
<feature type="region of interest" description="Disordered" evidence="1">
    <location>
        <begin position="255"/>
        <end position="292"/>
    </location>
</feature>
<evidence type="ECO:0000256" key="1">
    <source>
        <dbReference type="SAM" id="MobiDB-lite"/>
    </source>
</evidence>
<organism evidence="3 4">
    <name type="scientific">Colletotrichum musicola</name>
    <dbReference type="NCBI Taxonomy" id="2175873"/>
    <lineage>
        <taxon>Eukaryota</taxon>
        <taxon>Fungi</taxon>
        <taxon>Dikarya</taxon>
        <taxon>Ascomycota</taxon>
        <taxon>Pezizomycotina</taxon>
        <taxon>Sordariomycetes</taxon>
        <taxon>Hypocreomycetidae</taxon>
        <taxon>Glomerellales</taxon>
        <taxon>Glomerellaceae</taxon>
        <taxon>Colletotrichum</taxon>
        <taxon>Colletotrichum orchidearum species complex</taxon>
    </lineage>
</organism>
<dbReference type="AlphaFoldDB" id="A0A8H6J1H1"/>
<keyword evidence="2" id="KW-0732">Signal</keyword>
<gene>
    <name evidence="3" type="ORF">CMUS01_14853</name>
</gene>
<feature type="compositionally biased region" description="Low complexity" evidence="1">
    <location>
        <begin position="276"/>
        <end position="292"/>
    </location>
</feature>
<reference evidence="3" key="1">
    <citation type="journal article" date="2020" name="Phytopathology">
        <title>Genome Sequence Resources of Colletotrichum truncatum, C. plurivorum, C. musicola, and C. sojae: Four Species Pathogenic to Soybean (Glycine max).</title>
        <authorList>
            <person name="Rogerio F."/>
            <person name="Boufleur T.R."/>
            <person name="Ciampi-Guillardi M."/>
            <person name="Sukno S.A."/>
            <person name="Thon M.R."/>
            <person name="Massola Junior N.S."/>
            <person name="Baroncelli R."/>
        </authorList>
    </citation>
    <scope>NUCLEOTIDE SEQUENCE</scope>
    <source>
        <strain evidence="3">LFN0074</strain>
    </source>
</reference>
<dbReference type="Proteomes" id="UP000639643">
    <property type="component" value="Unassembled WGS sequence"/>
</dbReference>
<feature type="signal peptide" evidence="2">
    <location>
        <begin position="1"/>
        <end position="19"/>
    </location>
</feature>
<protein>
    <submittedName>
        <fullName evidence="3">Uncharacterized protein</fullName>
    </submittedName>
</protein>
<name>A0A8H6J1H1_9PEZI</name>
<evidence type="ECO:0000313" key="3">
    <source>
        <dbReference type="EMBL" id="KAF6804405.1"/>
    </source>
</evidence>
<proteinExistence type="predicted"/>
<keyword evidence="4" id="KW-1185">Reference proteome</keyword>
<feature type="chain" id="PRO_5034092413" evidence="2">
    <location>
        <begin position="20"/>
        <end position="386"/>
    </location>
</feature>
<evidence type="ECO:0000256" key="2">
    <source>
        <dbReference type="SAM" id="SignalP"/>
    </source>
</evidence>